<dbReference type="AlphaFoldDB" id="A0A3B1AZ53"/>
<reference evidence="2" key="1">
    <citation type="submission" date="2018-06" db="EMBL/GenBank/DDBJ databases">
        <authorList>
            <person name="Zhirakovskaya E."/>
        </authorList>
    </citation>
    <scope>NUCLEOTIDE SEQUENCE</scope>
</reference>
<sequence>MNRTNAPRKFSSSFSHYRYWLTILSLFSMMLFSLYGCKSSSVEDSSSTDIYSSGVDDSELVISLTDAEGDFLSYTVDVVSLKMLKSNGAEIETLPLTTRLDFAQYVEVTEFLTAATVPSGHYTGAQIVLDFSNAEITVQDENGNAISATAQDSNGDPIGQMTVDISFNGHSDFVIAPGIPAHITLDFDLDASNAVIINGSEATVVVSPVLVADTILEEPKPHRLRGVLGPVNQVKNQFHVFMRPFRHRHHNRFGQLRVHVSDSTSYEIDGQVYTSDSGLAELAQLDRAAPVIVLGVLNFKPRQFEALEVYAGSSVPWGDKDIVSGNVISRSGNTLVVRGATIIRTDGSFAFNDNVSITLDTETTVVKQADVNNSYNIADVSVGQRVTVLGSITDNSRLSMDADHVRMLYTNIGGSVVSASPLAVDLQGIDRRRIVLFDFSGTGVDPANDADADYYEVDSGALSLANLQIGDPVKVRGHVRPFAMAPEDFIAQTIMNADNMRAHLVTGFGDGSLTAITSISESGLQLNLEEAGDAHYMFRAGISTDLLSLSAMPLIAPRESDKGLFVIAQGHSIRVYTTFARYQTALGEALDGNTAVVSVHAHGVYDSDQNQLLAVKINVRLAQ</sequence>
<dbReference type="EMBL" id="UOFY01000067">
    <property type="protein sequence ID" value="VAX11369.1"/>
    <property type="molecule type" value="Genomic_DNA"/>
</dbReference>
<gene>
    <name evidence="2" type="ORF">MNBD_GAMMA25-1591</name>
</gene>
<evidence type="ECO:0000313" key="2">
    <source>
        <dbReference type="EMBL" id="VAX11369.1"/>
    </source>
</evidence>
<feature type="domain" description="DUF4382" evidence="1">
    <location>
        <begin position="59"/>
        <end position="192"/>
    </location>
</feature>
<organism evidence="2">
    <name type="scientific">hydrothermal vent metagenome</name>
    <dbReference type="NCBI Taxonomy" id="652676"/>
    <lineage>
        <taxon>unclassified sequences</taxon>
        <taxon>metagenomes</taxon>
        <taxon>ecological metagenomes</taxon>
    </lineage>
</organism>
<proteinExistence type="predicted"/>
<dbReference type="Pfam" id="PF14321">
    <property type="entry name" value="DUF4382"/>
    <property type="match status" value="1"/>
</dbReference>
<name>A0A3B1AZ53_9ZZZZ</name>
<protein>
    <recommendedName>
        <fullName evidence="1">DUF4382 domain-containing protein</fullName>
    </recommendedName>
</protein>
<evidence type="ECO:0000259" key="1">
    <source>
        <dbReference type="Pfam" id="PF14321"/>
    </source>
</evidence>
<dbReference type="InterPro" id="IPR025491">
    <property type="entry name" value="DUF4382"/>
</dbReference>
<accession>A0A3B1AZ53</accession>